<keyword evidence="1" id="KW-0479">Metal-binding</keyword>
<evidence type="ECO:0000256" key="5">
    <source>
        <dbReference type="PROSITE-ProRule" id="PRU00104"/>
    </source>
</evidence>
<dbReference type="SMART" id="SM00547">
    <property type="entry name" value="ZnF_RBZ"/>
    <property type="match status" value="2"/>
</dbReference>
<evidence type="ECO:0000259" key="9">
    <source>
        <dbReference type="PROSITE" id="PS50237"/>
    </source>
</evidence>
<feature type="region of interest" description="Disordered" evidence="7">
    <location>
        <begin position="1013"/>
        <end position="1042"/>
    </location>
</feature>
<accession>A0A7S0D142</accession>
<evidence type="ECO:0008006" key="11">
    <source>
        <dbReference type="Google" id="ProtNLM"/>
    </source>
</evidence>
<evidence type="ECO:0000256" key="2">
    <source>
        <dbReference type="ARBA" id="ARBA00022771"/>
    </source>
</evidence>
<feature type="region of interest" description="Disordered" evidence="7">
    <location>
        <begin position="187"/>
        <end position="207"/>
    </location>
</feature>
<keyword evidence="4" id="KW-0862">Zinc</keyword>
<dbReference type="GO" id="GO:0008270">
    <property type="term" value="F:zinc ion binding"/>
    <property type="evidence" value="ECO:0007669"/>
    <property type="project" value="UniProtKB-KW"/>
</dbReference>
<dbReference type="PANTHER" id="PTHR46654:SF1">
    <property type="entry name" value="E3 UBIQUITIN-PROTEIN LIGASE HECTD3"/>
    <property type="match status" value="1"/>
</dbReference>
<dbReference type="PANTHER" id="PTHR46654">
    <property type="entry name" value="E3 UBIQUITIN-PROTEIN LIGASE HECTD3"/>
    <property type="match status" value="1"/>
</dbReference>
<dbReference type="Gene3D" id="4.10.1060.10">
    <property type="entry name" value="Zinc finger, RanBP2-type"/>
    <property type="match status" value="1"/>
</dbReference>
<gene>
    <name evidence="10" type="ORF">LAMO00422_LOCUS5746</name>
</gene>
<reference evidence="10" key="1">
    <citation type="submission" date="2021-01" db="EMBL/GenBank/DDBJ databases">
        <authorList>
            <person name="Corre E."/>
            <person name="Pelletier E."/>
            <person name="Niang G."/>
            <person name="Scheremetjew M."/>
            <person name="Finn R."/>
            <person name="Kale V."/>
            <person name="Holt S."/>
            <person name="Cochrane G."/>
            <person name="Meng A."/>
            <person name="Brown T."/>
            <person name="Cohen L."/>
        </authorList>
    </citation>
    <scope>NUCLEOTIDE SEQUENCE</scope>
    <source>
        <strain evidence="10">CCMP2058</strain>
    </source>
</reference>
<dbReference type="SUPFAM" id="SSF56204">
    <property type="entry name" value="Hect, E3 ligase catalytic domain"/>
    <property type="match status" value="1"/>
</dbReference>
<feature type="domain" description="HECT" evidence="9">
    <location>
        <begin position="1657"/>
        <end position="2006"/>
    </location>
</feature>
<evidence type="ECO:0000256" key="6">
    <source>
        <dbReference type="PROSITE-ProRule" id="PRU00322"/>
    </source>
</evidence>
<feature type="compositionally biased region" description="Basic and acidic residues" evidence="7">
    <location>
        <begin position="773"/>
        <end position="786"/>
    </location>
</feature>
<dbReference type="PROSITE" id="PS50237">
    <property type="entry name" value="HECT"/>
    <property type="match status" value="1"/>
</dbReference>
<dbReference type="Gene3D" id="3.30.2410.10">
    <property type="entry name" value="Hect, E3 ligase catalytic domain"/>
    <property type="match status" value="1"/>
</dbReference>
<protein>
    <recommendedName>
        <fullName evidence="11">HECT domain-containing protein</fullName>
    </recommendedName>
</protein>
<dbReference type="Gene3D" id="3.30.2160.10">
    <property type="entry name" value="Hect, E3 ligase catalytic domain"/>
    <property type="match status" value="1"/>
</dbReference>
<evidence type="ECO:0000313" key="10">
    <source>
        <dbReference type="EMBL" id="CAD8440256.1"/>
    </source>
</evidence>
<evidence type="ECO:0000259" key="8">
    <source>
        <dbReference type="PROSITE" id="PS50199"/>
    </source>
</evidence>
<feature type="domain" description="RanBP2-type" evidence="8">
    <location>
        <begin position="801"/>
        <end position="830"/>
    </location>
</feature>
<dbReference type="InterPro" id="IPR000569">
    <property type="entry name" value="HECT_dom"/>
</dbReference>
<proteinExistence type="predicted"/>
<evidence type="ECO:0000256" key="4">
    <source>
        <dbReference type="ARBA" id="ARBA00022833"/>
    </source>
</evidence>
<dbReference type="Pfam" id="PF00632">
    <property type="entry name" value="HECT"/>
    <property type="match status" value="1"/>
</dbReference>
<feature type="region of interest" description="Disordered" evidence="7">
    <location>
        <begin position="1074"/>
        <end position="1100"/>
    </location>
</feature>
<feature type="region of interest" description="Disordered" evidence="7">
    <location>
        <begin position="461"/>
        <end position="507"/>
    </location>
</feature>
<sequence>MQGLCRLAGLSAVKQVLDVKAKVEGGILGLTSISDALFQALGTPGFDEKTRRSSAGALPPIDLIAEHETCGNDLINDIARSYFSAVDTLVANLLESKESTGIHNSNSYNDGSFGNYGSSDLRFNILCLTHLKYRHEVLVHVVKAEKIFDLLFSCLPLAHSTPRPTPSESTVAWGVIQTLLASTLPREGCRGARPQGKDGKSVGMGTESGGPDFVSFLENDSSKRKIFSAILPRLSVYLTGLAHRIESKDPKSTSAQETGQKSISASLCTLSNARSIWVTRTAIGGADGEIEESLCAICQVLSLINDTFGQIPGFVTALGQEANFFLQFLVRLVAITDKIEDKGLYRVTQLCQALSLRLLQVIVPEVHPDKLGEKERKSVQDLVENLLVRLGAFNLPPPPKVKRKGSTNEKEGIFTEFREAFGTETSVAIAREMVCIRSGLSSIGYDITSLLRSLLLPVEPDNTTPRNTAPPGESQDQKIFHPSESNQESETKLESKSKSESKSESKSKSKSRLSWTPIVFSLITDGLETLPRFVKSLHDISFESDGRISQEQSAELISSLARIIGALCVLDGQSTLSTCVDGQLVEVNVSGSAQVGRVVAVHGIPRGEGRDILTRRFDVSLSDNGQILASVSCADIRSIPTHPIVLSESNTKRIVELIGETLKVELPEHMATFPLSNLYIVRLQRKALEVVSALIEQGSDGKTVIMEFIRHGLFDLTSTIAQSNENNSFSKFKPLYLTHRLNLLSNHTFPDTYGFFDGDPRLVSKLTQSSEGNEVKSKSTDKKEKGLNTGPDGAEGKPDCEDSQWSCGTCTFIQPMGNVMCTMCGAPKPKTGKGVLGMEVSPKSSVAEKPWSVVCKVCTLINDLRTNETGRCQICEEPLPLTPANSKFASTTNTALGKKQKQLVGGKEFLESKPGKAYALSILGFPEQWAAQSLDKSEGGDLGAVRWLVANKEALVDKDFRLWERFREGKVLENHNAPTWMRTMTATESEAVAPARNPAFHILNRTSEKMVIRGVDDVKKKSSRGSSPMPTNRKRNSKSSSARLNFTSNTNIFLDAKQPSEAASLTTADAHHSNLTTQIPTDPNPTPFTPLSMSPTNFGGENGSGRGGFKFISSDQIADLDADAVSYGAMGVVKRLDNRVLTECALARHSAKSVITNFLLYLAASDDMSLLSMDGKSQGSGSPKGISLAKVLISYLNATKSERTELGDDPVFSSASLKSSIVQTLTAECASVAHQGKGVGGGILSQALFASLCPTSSSLVNLLLYQILEGFKSLYLLHGFTATTVRSELQSLPGGVVLRKISLVEWGINLFGAVARARGGIAARERDFQFFSRLFSSHIVDGITALIISAQGEARAEAMHLLATLHHAANGCIRLTLSPNKRELLTSFMFQTHQGQRRTGGAECFSSFFQALVDLNVAVHQMQKPSERKEWTGDRSWFMDVTYVAECFQNHPNPLALALGNTEGKGKISDHIQLRAWGSFAANQNLEEFLRVNNQLFTRDCDEELVELVNRIYIKKGASHHVTKPKELRLSKEEMVQFPNMQARGIGYKERQFRFYVLSCLNQLVHTVLPLINLSLPPGKSALADGVRSAREIIFWSTKERLWSTALRETRVRKRDLTVNIDKVRAAKLKQDEKSDKSGTESVFGQLMRAPALQRAGPTAFRIGRNERAFRVVEVGFNSQDIGGPYRDTMEAITRELQSNVLPLFVPCINAKLQLGRNRDVWVPAPMEFPESEIRMYEFVGKLMGLAIRTLNYHSFRFSELVWKPLVWDTVTKDDVKAVDALAFKNLDLCISLEQSSSPEQFNKAMFNNTFTAVNTAGETVNLIRNGSQIPITWSNRSQYKELFKRFKLTETEEQCEAIRRGLATIVPYQLLSLFTWRDLQDQVCGRVTIDVKLLESITRYAGPRRLGRGFLDRNSPHVRMFWQMLNERMDNFQRSKLIFFVWGRSRLPVNRKGFERGFTIMAHTLSQSRGKNPDDYLPVAHTCFFQLELPEYSSIEVMFQRMMYACTHCTSIDGDNTAAAREAARTRGTAL</sequence>
<dbReference type="InterPro" id="IPR001876">
    <property type="entry name" value="Znf_RanBP2"/>
</dbReference>
<dbReference type="GO" id="GO:0004842">
    <property type="term" value="F:ubiquitin-protein transferase activity"/>
    <property type="evidence" value="ECO:0007669"/>
    <property type="project" value="InterPro"/>
</dbReference>
<organism evidence="10">
    <name type="scientific">Amorphochlora amoebiformis</name>
    <dbReference type="NCBI Taxonomy" id="1561963"/>
    <lineage>
        <taxon>Eukaryota</taxon>
        <taxon>Sar</taxon>
        <taxon>Rhizaria</taxon>
        <taxon>Cercozoa</taxon>
        <taxon>Chlorarachniophyceae</taxon>
        <taxon>Amorphochlora</taxon>
    </lineage>
</organism>
<feature type="region of interest" description="Disordered" evidence="7">
    <location>
        <begin position="766"/>
        <end position="799"/>
    </location>
</feature>
<evidence type="ECO:0000256" key="1">
    <source>
        <dbReference type="ARBA" id="ARBA00022723"/>
    </source>
</evidence>
<dbReference type="InterPro" id="IPR035983">
    <property type="entry name" value="Hect_E3_ubiquitin_ligase"/>
</dbReference>
<keyword evidence="3 5" id="KW-0833">Ubl conjugation pathway</keyword>
<dbReference type="Gene3D" id="3.90.1750.10">
    <property type="entry name" value="Hect, E3 ligase catalytic domains"/>
    <property type="match status" value="1"/>
</dbReference>
<keyword evidence="2 6" id="KW-0863">Zinc-finger</keyword>
<dbReference type="EMBL" id="HBEM01008201">
    <property type="protein sequence ID" value="CAD8440256.1"/>
    <property type="molecule type" value="Transcribed_RNA"/>
</dbReference>
<evidence type="ECO:0000256" key="7">
    <source>
        <dbReference type="SAM" id="MobiDB-lite"/>
    </source>
</evidence>
<dbReference type="SMART" id="SM00119">
    <property type="entry name" value="HECTc"/>
    <property type="match status" value="1"/>
</dbReference>
<dbReference type="PROSITE" id="PS50199">
    <property type="entry name" value="ZF_RANBP2_2"/>
    <property type="match status" value="1"/>
</dbReference>
<feature type="compositionally biased region" description="Basic and acidic residues" evidence="7">
    <location>
        <begin position="187"/>
        <end position="200"/>
    </location>
</feature>
<dbReference type="InterPro" id="IPR042469">
    <property type="entry name" value="HECTD3"/>
</dbReference>
<evidence type="ECO:0000256" key="3">
    <source>
        <dbReference type="ARBA" id="ARBA00022786"/>
    </source>
</evidence>
<feature type="compositionally biased region" description="Basic and acidic residues" evidence="7">
    <location>
        <begin position="489"/>
        <end position="507"/>
    </location>
</feature>
<feature type="active site" description="Glycyl thioester intermediate" evidence="5">
    <location>
        <position position="1984"/>
    </location>
</feature>
<name>A0A7S0D142_9EUKA</name>